<dbReference type="SUPFAM" id="SSF55031">
    <property type="entry name" value="Bacterial exopeptidase dimerisation domain"/>
    <property type="match status" value="1"/>
</dbReference>
<dbReference type="InterPro" id="IPR002933">
    <property type="entry name" value="Peptidase_M20"/>
</dbReference>
<dbReference type="HOGENOM" id="CLU_024588_6_0_10"/>
<dbReference type="InterPro" id="IPR011650">
    <property type="entry name" value="Peptidase_M20_dimer"/>
</dbReference>
<dbReference type="PANTHER" id="PTHR32494:SF5">
    <property type="entry name" value="ALLANTOATE AMIDOHYDROLASE"/>
    <property type="match status" value="1"/>
</dbReference>
<evidence type="ECO:0000259" key="4">
    <source>
        <dbReference type="Pfam" id="PF07687"/>
    </source>
</evidence>
<keyword evidence="6" id="KW-1185">Reference proteome</keyword>
<dbReference type="PANTHER" id="PTHR32494">
    <property type="entry name" value="ALLANTOATE DEIMINASE-RELATED"/>
    <property type="match status" value="1"/>
</dbReference>
<dbReference type="NCBIfam" id="TIGR01879">
    <property type="entry name" value="hydantase"/>
    <property type="match status" value="1"/>
</dbReference>
<feature type="binding site" evidence="3">
    <location>
        <position position="132"/>
    </location>
    <ligand>
        <name>Zn(2+)</name>
        <dbReference type="ChEBI" id="CHEBI:29105"/>
        <label>2</label>
    </ligand>
</feature>
<dbReference type="PIRSF" id="PIRSF001235">
    <property type="entry name" value="Amidase_carbamoylase"/>
    <property type="match status" value="1"/>
</dbReference>
<dbReference type="GO" id="GO:0050538">
    <property type="term" value="F:N-carbamoyl-L-amino-acid hydrolase activity"/>
    <property type="evidence" value="ECO:0007669"/>
    <property type="project" value="UniProtKB-EC"/>
</dbReference>
<dbReference type="SUPFAM" id="SSF53187">
    <property type="entry name" value="Zn-dependent exopeptidases"/>
    <property type="match status" value="1"/>
</dbReference>
<keyword evidence="3" id="KW-0479">Metal-binding</keyword>
<feature type="binding site" evidence="3">
    <location>
        <position position="86"/>
    </location>
    <ligand>
        <name>Zn(2+)</name>
        <dbReference type="ChEBI" id="CHEBI:29105"/>
        <label>1</label>
    </ligand>
</feature>
<dbReference type="Pfam" id="PF07687">
    <property type="entry name" value="M20_dimer"/>
    <property type="match status" value="1"/>
</dbReference>
<feature type="binding site" evidence="3">
    <location>
        <position position="97"/>
    </location>
    <ligand>
        <name>Zn(2+)</name>
        <dbReference type="ChEBI" id="CHEBI:29105"/>
        <label>2</label>
    </ligand>
</feature>
<dbReference type="Gene3D" id="3.40.630.10">
    <property type="entry name" value="Zn peptidases"/>
    <property type="match status" value="1"/>
</dbReference>
<accession>D0MD59</accession>
<gene>
    <name evidence="5" type="ordered locus">Rmar_2091</name>
</gene>
<feature type="binding site" evidence="3">
    <location>
        <position position="383"/>
    </location>
    <ligand>
        <name>Zn(2+)</name>
        <dbReference type="ChEBI" id="CHEBI:29105"/>
        <label>2</label>
    </ligand>
</feature>
<name>D0MD59_RHOM4</name>
<feature type="binding site" evidence="3">
    <location>
        <position position="97"/>
    </location>
    <ligand>
        <name>Zn(2+)</name>
        <dbReference type="ChEBI" id="CHEBI:29105"/>
        <label>1</label>
    </ligand>
</feature>
<dbReference type="Gene3D" id="3.30.70.360">
    <property type="match status" value="1"/>
</dbReference>
<organism evidence="5 6">
    <name type="scientific">Rhodothermus marinus (strain ATCC 43812 / DSM 4252 / R-10)</name>
    <name type="common">Rhodothermus obamensis</name>
    <dbReference type="NCBI Taxonomy" id="518766"/>
    <lineage>
        <taxon>Bacteria</taxon>
        <taxon>Pseudomonadati</taxon>
        <taxon>Rhodothermota</taxon>
        <taxon>Rhodothermia</taxon>
        <taxon>Rhodothermales</taxon>
        <taxon>Rhodothermaceae</taxon>
        <taxon>Rhodothermus</taxon>
    </lineage>
</organism>
<feature type="binding site" evidence="3">
    <location>
        <position position="191"/>
    </location>
    <ligand>
        <name>Zn(2+)</name>
        <dbReference type="ChEBI" id="CHEBI:29105"/>
        <label>1</label>
    </ligand>
</feature>
<dbReference type="eggNOG" id="COG0624">
    <property type="taxonomic scope" value="Bacteria"/>
</dbReference>
<comment type="cofactor">
    <cofactor evidence="3">
        <name>Zn(2+)</name>
        <dbReference type="ChEBI" id="CHEBI:29105"/>
    </cofactor>
    <text evidence="3">Binds 2 Zn(2+) ions per subunit.</text>
</comment>
<dbReference type="STRING" id="518766.Rmar_2091"/>
<evidence type="ECO:0000256" key="1">
    <source>
        <dbReference type="ARBA" id="ARBA00006153"/>
    </source>
</evidence>
<keyword evidence="3" id="KW-0862">Zinc</keyword>
<dbReference type="EMBL" id="CP001807">
    <property type="protein sequence ID" value="ACY48971.1"/>
    <property type="molecule type" value="Genomic_DNA"/>
</dbReference>
<dbReference type="CDD" id="cd03884">
    <property type="entry name" value="M20_bAS"/>
    <property type="match status" value="1"/>
</dbReference>
<dbReference type="InterPro" id="IPR036264">
    <property type="entry name" value="Bact_exopeptidase_dim_dom"/>
</dbReference>
<dbReference type="GO" id="GO:0016813">
    <property type="term" value="F:hydrolase activity, acting on carbon-nitrogen (but not peptide) bonds, in linear amidines"/>
    <property type="evidence" value="ECO:0007669"/>
    <property type="project" value="InterPro"/>
</dbReference>
<evidence type="ECO:0000313" key="5">
    <source>
        <dbReference type="EMBL" id="ACY48971.1"/>
    </source>
</evidence>
<dbReference type="AlphaFoldDB" id="D0MD59"/>
<dbReference type="EC" id="3.5.1.87" evidence="5"/>
<protein>
    <submittedName>
        <fullName evidence="5">Amidase, hydantoinase/carbamoylase family</fullName>
        <ecNumber evidence="5">3.5.1.87</ecNumber>
    </submittedName>
</protein>
<feature type="domain" description="Peptidase M20 dimerisation" evidence="4">
    <location>
        <begin position="212"/>
        <end position="311"/>
    </location>
</feature>
<dbReference type="Pfam" id="PF01546">
    <property type="entry name" value="Peptidase_M20"/>
    <property type="match status" value="1"/>
</dbReference>
<reference evidence="5 6" key="1">
    <citation type="journal article" date="2009" name="Stand. Genomic Sci.">
        <title>Complete genome sequence of Rhodothermus marinus type strain (R-10).</title>
        <authorList>
            <person name="Nolan M."/>
            <person name="Tindall B.J."/>
            <person name="Pomrenke H."/>
            <person name="Lapidus A."/>
            <person name="Copeland A."/>
            <person name="Glavina Del Rio T."/>
            <person name="Lucas S."/>
            <person name="Chen F."/>
            <person name="Tice H."/>
            <person name="Cheng J.F."/>
            <person name="Saunders E."/>
            <person name="Han C."/>
            <person name="Bruce D."/>
            <person name="Goodwin L."/>
            <person name="Chain P."/>
            <person name="Pitluck S."/>
            <person name="Ovchinikova G."/>
            <person name="Pati A."/>
            <person name="Ivanova N."/>
            <person name="Mavromatis K."/>
            <person name="Chen A."/>
            <person name="Palaniappan K."/>
            <person name="Land M."/>
            <person name="Hauser L."/>
            <person name="Chang Y.J."/>
            <person name="Jeffries C.D."/>
            <person name="Brettin T."/>
            <person name="Goker M."/>
            <person name="Bristow J."/>
            <person name="Eisen J.A."/>
            <person name="Markowitz V."/>
            <person name="Hugenholtz P."/>
            <person name="Kyrpides N.C."/>
            <person name="Klenk H.P."/>
            <person name="Detter J.C."/>
        </authorList>
    </citation>
    <scope>NUCLEOTIDE SEQUENCE [LARGE SCALE GENOMIC DNA]</scope>
    <source>
        <strain evidence="6">ATCC 43812 / DSM 4252 / R-10</strain>
    </source>
</reference>
<proteinExistence type="inferred from homology"/>
<evidence type="ECO:0000313" key="6">
    <source>
        <dbReference type="Proteomes" id="UP000002221"/>
    </source>
</evidence>
<dbReference type="InterPro" id="IPR010158">
    <property type="entry name" value="Amidase_Cbmase"/>
</dbReference>
<evidence type="ECO:0000256" key="3">
    <source>
        <dbReference type="PIRSR" id="PIRSR001235-1"/>
    </source>
</evidence>
<sequence>MEAGQSAPHINADRLLGHLEQLATFGRGPGGTNRVAYSEADRQARAQVIQWMQAAGLDVEIDAAANIVGRRPGREPDRPPLVIGSHIDTVPNGGNYDGTVGSLGAIEVAQTLHEQGIVLRHPLEVVIFQNEEGGLIGSRAWIGKLPPEELDHVSHSGKTIREGIRFLGGDPDRLDEVIRKPGDIAAYLELHIEQGPVLYEEQIDIGVVEGIVGIRWWRVTWEGTANHAGTTPMDRRRDALLAAARFIQAVNRIVTSEPGRQVGTVGQIEAYPGAPNVIPGRVVCSLELRDLDDAKIQRLYAAIEEEARAIAQESGVAVRFEPINVNKPAPTDPRVRDVIEAAAQDLGLSTKRMPSGAGHDAQDMAQLGPTGMIFIPSVDGISHSPKEYSRPEDIANGANVLLHALLRLDEAPWVR</sequence>
<keyword evidence="2 5" id="KW-0378">Hydrolase</keyword>
<dbReference type="KEGG" id="rmr:Rmar_2091"/>
<comment type="similarity">
    <text evidence="1">Belongs to the peptidase M20 family.</text>
</comment>
<dbReference type="Proteomes" id="UP000002221">
    <property type="component" value="Chromosome"/>
</dbReference>
<evidence type="ECO:0000256" key="2">
    <source>
        <dbReference type="ARBA" id="ARBA00022801"/>
    </source>
</evidence>
<dbReference type="GO" id="GO:0046872">
    <property type="term" value="F:metal ion binding"/>
    <property type="evidence" value="ECO:0007669"/>
    <property type="project" value="UniProtKB-KW"/>
</dbReference>
<dbReference type="NCBIfam" id="NF006771">
    <property type="entry name" value="PRK09290.1-5"/>
    <property type="match status" value="1"/>
</dbReference>